<dbReference type="AlphaFoldDB" id="A0A897NPZ4"/>
<reference evidence="1 2" key="1">
    <citation type="submission" date="2020-11" db="EMBL/GenBank/DDBJ databases">
        <title>Carbohydrate-dependent, anaerobic sulfur respiration: A novel catabolism in halophilic archaea.</title>
        <authorList>
            <person name="Sorokin D.Y."/>
            <person name="Messina E."/>
            <person name="Smedile F."/>
            <person name="La Cono V."/>
            <person name="Hallsworth J.E."/>
            <person name="Yakimov M.M."/>
        </authorList>
    </citation>
    <scope>NUCLEOTIDE SEQUENCE [LARGE SCALE GENOMIC DNA]</scope>
    <source>
        <strain evidence="1 2">HSR-Est</strain>
    </source>
</reference>
<dbReference type="Proteomes" id="UP000663292">
    <property type="component" value="Chromosome"/>
</dbReference>
<accession>A0A897NPZ4</accession>
<keyword evidence="2" id="KW-1185">Reference proteome</keyword>
<dbReference type="EMBL" id="CP064791">
    <property type="protein sequence ID" value="QSG14877.1"/>
    <property type="molecule type" value="Genomic_DNA"/>
</dbReference>
<organism evidence="1 2">
    <name type="scientific">Halapricum desulfuricans</name>
    <dbReference type="NCBI Taxonomy" id="2841257"/>
    <lineage>
        <taxon>Archaea</taxon>
        <taxon>Methanobacteriati</taxon>
        <taxon>Methanobacteriota</taxon>
        <taxon>Stenosarchaea group</taxon>
        <taxon>Halobacteria</taxon>
        <taxon>Halobacteriales</taxon>
        <taxon>Haloarculaceae</taxon>
        <taxon>Halapricum</taxon>
    </lineage>
</organism>
<sequence>MVTIGLPPCFDPILLSHSPAVFAGENRLGSAIIDAETSPARRLGIDRFGHRNYSTR</sequence>
<proteinExistence type="predicted"/>
<protein>
    <submittedName>
        <fullName evidence="1">Uncharacterized protein</fullName>
    </submittedName>
</protein>
<name>A0A897NPZ4_9EURY</name>
<gene>
    <name evidence="1" type="ORF">HSEST_1345</name>
</gene>
<evidence type="ECO:0000313" key="1">
    <source>
        <dbReference type="EMBL" id="QSG14877.1"/>
    </source>
</evidence>
<evidence type="ECO:0000313" key="2">
    <source>
        <dbReference type="Proteomes" id="UP000663292"/>
    </source>
</evidence>